<keyword evidence="6 7" id="KW-0472">Membrane</keyword>
<keyword evidence="9" id="KW-1185">Reference proteome</keyword>
<dbReference type="AlphaFoldDB" id="A0A4Q7Z0R0"/>
<keyword evidence="2 7" id="KW-0813">Transport</keyword>
<dbReference type="Proteomes" id="UP000292958">
    <property type="component" value="Unassembled WGS sequence"/>
</dbReference>
<dbReference type="InterPro" id="IPR011541">
    <property type="entry name" value="Ni/Co_transpt_high_affinity"/>
</dbReference>
<evidence type="ECO:0000313" key="8">
    <source>
        <dbReference type="EMBL" id="RZU43424.1"/>
    </source>
</evidence>
<name>A0A4Q7Z0R0_9BACT</name>
<comment type="similarity">
    <text evidence="7">Belongs to the NiCoT transporter (TC 2.A.52) family.</text>
</comment>
<comment type="caution">
    <text evidence="7">Lacks conserved residue(s) required for the propagation of feature annotation.</text>
</comment>
<keyword evidence="4 7" id="KW-0812">Transmembrane</keyword>
<evidence type="ECO:0000256" key="5">
    <source>
        <dbReference type="ARBA" id="ARBA00022989"/>
    </source>
</evidence>
<evidence type="ECO:0000256" key="4">
    <source>
        <dbReference type="ARBA" id="ARBA00022692"/>
    </source>
</evidence>
<comment type="subcellular location">
    <subcellularLocation>
        <location evidence="7">Cell membrane</location>
        <topology evidence="7">Multi-pass membrane protein</topology>
    </subcellularLocation>
    <subcellularLocation>
        <location evidence="1">Endomembrane system</location>
        <topology evidence="1">Multi-pass membrane protein</topology>
    </subcellularLocation>
</comment>
<proteinExistence type="inferred from homology"/>
<comment type="caution">
    <text evidence="8">The sequence shown here is derived from an EMBL/GenBank/DDBJ whole genome shotgun (WGS) entry which is preliminary data.</text>
</comment>
<evidence type="ECO:0000256" key="3">
    <source>
        <dbReference type="ARBA" id="ARBA00022596"/>
    </source>
</evidence>
<sequence>MSSALELALFSCALLGLRHGFDYDHLAAITDITSVQRTWREGMRLGLLYALGHALTVTILGAAVIFLHLGMPPHLDAWGERLVGATLIVLALYVLITFLRRRPNATHQHAIPASRIALLVSGARYAGWKLRSLGNPELPRPEPFRFRYDRSSVFVVGIIHGLGAETPSQLLLFLLAANLGGTSRGFLGLLCFIAGLLVMNTLMTASASGIFASSKHRPKLQMFVTSLTAAYSFVIGAIFLFGISDRLPALMR</sequence>
<dbReference type="EMBL" id="SHKW01000001">
    <property type="protein sequence ID" value="RZU43424.1"/>
    <property type="molecule type" value="Genomic_DNA"/>
</dbReference>
<dbReference type="OrthoDB" id="9776706at2"/>
<organism evidence="8 9">
    <name type="scientific">Edaphobacter modestus</name>
    <dbReference type="NCBI Taxonomy" id="388466"/>
    <lineage>
        <taxon>Bacteria</taxon>
        <taxon>Pseudomonadati</taxon>
        <taxon>Acidobacteriota</taxon>
        <taxon>Terriglobia</taxon>
        <taxon>Terriglobales</taxon>
        <taxon>Acidobacteriaceae</taxon>
        <taxon>Edaphobacter</taxon>
    </lineage>
</organism>
<evidence type="ECO:0000256" key="2">
    <source>
        <dbReference type="ARBA" id="ARBA00022448"/>
    </source>
</evidence>
<evidence type="ECO:0000256" key="7">
    <source>
        <dbReference type="RuleBase" id="RU362101"/>
    </source>
</evidence>
<keyword evidence="3" id="KW-0533">Nickel</keyword>
<feature type="transmembrane region" description="Helical" evidence="7">
    <location>
        <begin position="82"/>
        <end position="99"/>
    </location>
</feature>
<evidence type="ECO:0000313" key="9">
    <source>
        <dbReference type="Proteomes" id="UP000292958"/>
    </source>
</evidence>
<feature type="transmembrane region" description="Helical" evidence="7">
    <location>
        <begin position="223"/>
        <end position="243"/>
    </location>
</feature>
<dbReference type="GO" id="GO:0012505">
    <property type="term" value="C:endomembrane system"/>
    <property type="evidence" value="ECO:0007669"/>
    <property type="project" value="UniProtKB-SubCell"/>
</dbReference>
<evidence type="ECO:0000256" key="6">
    <source>
        <dbReference type="ARBA" id="ARBA00023136"/>
    </source>
</evidence>
<feature type="transmembrane region" description="Helical" evidence="7">
    <location>
        <begin position="186"/>
        <end position="211"/>
    </location>
</feature>
<keyword evidence="5 7" id="KW-1133">Transmembrane helix</keyword>
<dbReference type="GO" id="GO:0005886">
    <property type="term" value="C:plasma membrane"/>
    <property type="evidence" value="ECO:0007669"/>
    <property type="project" value="UniProtKB-SubCell"/>
</dbReference>
<gene>
    <name evidence="8" type="ORF">BDD14_5085</name>
</gene>
<dbReference type="RefSeq" id="WP_130421974.1">
    <property type="nucleotide sequence ID" value="NZ_SHKW01000001.1"/>
</dbReference>
<dbReference type="PANTHER" id="PTHR33876">
    <property type="entry name" value="UNNAMED PRODUCT"/>
    <property type="match status" value="1"/>
</dbReference>
<dbReference type="PANTHER" id="PTHR33876:SF4">
    <property type="entry name" value="CHLOROPLAST PROTEIN FOR GROWTH AND FERTILITY 2"/>
    <property type="match status" value="1"/>
</dbReference>
<evidence type="ECO:0000256" key="1">
    <source>
        <dbReference type="ARBA" id="ARBA00004127"/>
    </source>
</evidence>
<feature type="transmembrane region" description="Helical" evidence="7">
    <location>
        <begin position="47"/>
        <end position="70"/>
    </location>
</feature>
<reference evidence="8 9" key="1">
    <citation type="submission" date="2019-02" db="EMBL/GenBank/DDBJ databases">
        <title>Genomic Encyclopedia of Archaeal and Bacterial Type Strains, Phase II (KMG-II): from individual species to whole genera.</title>
        <authorList>
            <person name="Goeker M."/>
        </authorList>
    </citation>
    <scope>NUCLEOTIDE SEQUENCE [LARGE SCALE GENOMIC DNA]</scope>
    <source>
        <strain evidence="8 9">DSM 18101</strain>
    </source>
</reference>
<protein>
    <recommendedName>
        <fullName evidence="7">Nickel/cobalt efflux system</fullName>
    </recommendedName>
</protein>
<dbReference type="InterPro" id="IPR052776">
    <property type="entry name" value="Chloro_ReproSupport/MetalTrans"/>
</dbReference>
<dbReference type="Pfam" id="PF03824">
    <property type="entry name" value="NicO"/>
    <property type="match status" value="1"/>
</dbReference>
<accession>A0A4Q7Z0R0</accession>
<dbReference type="GO" id="GO:0015099">
    <property type="term" value="F:nickel cation transmembrane transporter activity"/>
    <property type="evidence" value="ECO:0007669"/>
    <property type="project" value="UniProtKB-UniRule"/>
</dbReference>